<dbReference type="Gramene" id="Solyc08g023550.1.1">
    <property type="protein sequence ID" value="Solyc08g023550.1.1.1"/>
    <property type="gene ID" value="Solyc08g023550.1"/>
</dbReference>
<dbReference type="AlphaFoldDB" id="A0A3Q7HK38"/>
<organism evidence="1">
    <name type="scientific">Solanum lycopersicum</name>
    <name type="common">Tomato</name>
    <name type="synonym">Lycopersicon esculentum</name>
    <dbReference type="NCBI Taxonomy" id="4081"/>
    <lineage>
        <taxon>Eukaryota</taxon>
        <taxon>Viridiplantae</taxon>
        <taxon>Streptophyta</taxon>
        <taxon>Embryophyta</taxon>
        <taxon>Tracheophyta</taxon>
        <taxon>Spermatophyta</taxon>
        <taxon>Magnoliopsida</taxon>
        <taxon>eudicotyledons</taxon>
        <taxon>Gunneridae</taxon>
        <taxon>Pentapetalae</taxon>
        <taxon>asterids</taxon>
        <taxon>lamiids</taxon>
        <taxon>Solanales</taxon>
        <taxon>Solanaceae</taxon>
        <taxon>Solanoideae</taxon>
        <taxon>Solaneae</taxon>
        <taxon>Solanum</taxon>
        <taxon>Solanum subgen. Lycopersicon</taxon>
    </lineage>
</organism>
<evidence type="ECO:0000313" key="1">
    <source>
        <dbReference type="EnsemblPlants" id="Solyc08g023550.1.1.1"/>
    </source>
</evidence>
<dbReference type="EnsemblPlants" id="Solyc08g023550.1.1">
    <property type="protein sequence ID" value="Solyc08g023550.1.1.1"/>
    <property type="gene ID" value="Solyc08g023550.1"/>
</dbReference>
<proteinExistence type="predicted"/>
<dbReference type="PaxDb" id="4081-Solyc08g023550.1.1"/>
<reference evidence="1" key="2">
    <citation type="submission" date="2019-01" db="UniProtKB">
        <authorList>
            <consortium name="EnsemblPlants"/>
        </authorList>
    </citation>
    <scope>IDENTIFICATION</scope>
    <source>
        <strain evidence="1">cv. Heinz 1706</strain>
    </source>
</reference>
<keyword evidence="2" id="KW-1185">Reference proteome</keyword>
<dbReference type="STRING" id="4081.A0A3Q7HK38"/>
<name>A0A3Q7HK38_SOLLC</name>
<sequence length="65" mass="7323">MPDTSHQDQISFIIQSVDISTTPINVTKYFLKFIKEDDTSGKGIFEVTIDEIKCIGLDMDNLKGQ</sequence>
<dbReference type="Proteomes" id="UP000004994">
    <property type="component" value="Chromosome 8"/>
</dbReference>
<accession>A0A3Q7HK38</accession>
<protein>
    <submittedName>
        <fullName evidence="1">Uncharacterized protein</fullName>
    </submittedName>
</protein>
<dbReference type="InParanoid" id="A0A3Q7HK38"/>
<evidence type="ECO:0000313" key="2">
    <source>
        <dbReference type="Proteomes" id="UP000004994"/>
    </source>
</evidence>
<reference evidence="1" key="1">
    <citation type="journal article" date="2012" name="Nature">
        <title>The tomato genome sequence provides insights into fleshy fruit evolution.</title>
        <authorList>
            <consortium name="Tomato Genome Consortium"/>
        </authorList>
    </citation>
    <scope>NUCLEOTIDE SEQUENCE [LARGE SCALE GENOMIC DNA]</scope>
    <source>
        <strain evidence="1">cv. Heinz 1706</strain>
    </source>
</reference>